<dbReference type="EMBL" id="RRYP01014022">
    <property type="protein sequence ID" value="TNV76196.1"/>
    <property type="molecule type" value="Genomic_DNA"/>
</dbReference>
<keyword evidence="2" id="KW-1185">Reference proteome</keyword>
<reference evidence="1" key="1">
    <citation type="submission" date="2019-06" db="EMBL/GenBank/DDBJ databases">
        <authorList>
            <person name="Zheng W."/>
        </authorList>
    </citation>
    <scope>NUCLEOTIDE SEQUENCE</scope>
    <source>
        <strain evidence="1">QDHG01</strain>
    </source>
</reference>
<name>A0A8J8NL77_HALGN</name>
<evidence type="ECO:0000313" key="2">
    <source>
        <dbReference type="Proteomes" id="UP000785679"/>
    </source>
</evidence>
<evidence type="ECO:0000313" key="1">
    <source>
        <dbReference type="EMBL" id="TNV76196.1"/>
    </source>
</evidence>
<sequence length="213" mass="23626">MTQLSMQMLIQSQVVILSRGVLVLPLNNRHRCTHGCPRVHMIYAALVNPSLLFDPLQHLHEAVQQSTILLSRQCLHQLLCFGGVRLLQEGVDFHQGVQEHVFLLIRQALQYIIDSGKLVISFLPGPLHVLPGLMVHHFAPVSEYDVYRFQVGAALVLARIGHVQLAGADLRIFEVPKGGGGYVGVLVLAKAKALMSLRLLVSFELQLLEGPRQ</sequence>
<organism evidence="1 2">
    <name type="scientific">Halteria grandinella</name>
    <dbReference type="NCBI Taxonomy" id="5974"/>
    <lineage>
        <taxon>Eukaryota</taxon>
        <taxon>Sar</taxon>
        <taxon>Alveolata</taxon>
        <taxon>Ciliophora</taxon>
        <taxon>Intramacronucleata</taxon>
        <taxon>Spirotrichea</taxon>
        <taxon>Stichotrichia</taxon>
        <taxon>Sporadotrichida</taxon>
        <taxon>Halteriidae</taxon>
        <taxon>Halteria</taxon>
    </lineage>
</organism>
<dbReference type="AlphaFoldDB" id="A0A8J8NL77"/>
<dbReference type="Proteomes" id="UP000785679">
    <property type="component" value="Unassembled WGS sequence"/>
</dbReference>
<gene>
    <name evidence="1" type="ORF">FGO68_gene6226</name>
</gene>
<accession>A0A8J8NL77</accession>
<proteinExistence type="predicted"/>
<protein>
    <submittedName>
        <fullName evidence="1">Uncharacterized protein</fullName>
    </submittedName>
</protein>
<comment type="caution">
    <text evidence="1">The sequence shown here is derived from an EMBL/GenBank/DDBJ whole genome shotgun (WGS) entry which is preliminary data.</text>
</comment>